<dbReference type="InterPro" id="IPR013324">
    <property type="entry name" value="RNA_pol_sigma_r3/r4-like"/>
</dbReference>
<dbReference type="Gene3D" id="1.10.10.10">
    <property type="entry name" value="Winged helix-like DNA-binding domain superfamily/Winged helix DNA-binding domain"/>
    <property type="match status" value="1"/>
</dbReference>
<proteinExistence type="inferred from homology"/>
<keyword evidence="4" id="KW-0804">Transcription</keyword>
<dbReference type="Pfam" id="PF08281">
    <property type="entry name" value="Sigma70_r4_2"/>
    <property type="match status" value="1"/>
</dbReference>
<dbReference type="InterPro" id="IPR013249">
    <property type="entry name" value="RNA_pol_sigma70_r4_t2"/>
</dbReference>
<keyword evidence="3" id="KW-0731">Sigma factor</keyword>
<reference evidence="6 7" key="1">
    <citation type="submission" date="2018-03" db="EMBL/GenBank/DDBJ databases">
        <title>Genomic Encyclopedia of Archaeal and Bacterial Type Strains, Phase II (KMG-II): from individual species to whole genera.</title>
        <authorList>
            <person name="Goeker M."/>
        </authorList>
    </citation>
    <scope>NUCLEOTIDE SEQUENCE [LARGE SCALE GENOMIC DNA]</scope>
    <source>
        <strain evidence="6 7">DSM 45348</strain>
    </source>
</reference>
<keyword evidence="7" id="KW-1185">Reference proteome</keyword>
<organism evidence="6 7">
    <name type="scientific">Pseudosporangium ferrugineum</name>
    <dbReference type="NCBI Taxonomy" id="439699"/>
    <lineage>
        <taxon>Bacteria</taxon>
        <taxon>Bacillati</taxon>
        <taxon>Actinomycetota</taxon>
        <taxon>Actinomycetes</taxon>
        <taxon>Micromonosporales</taxon>
        <taxon>Micromonosporaceae</taxon>
        <taxon>Pseudosporangium</taxon>
    </lineage>
</organism>
<dbReference type="RefSeq" id="WP_106131064.1">
    <property type="nucleotide sequence ID" value="NZ_PVZG01000032.1"/>
</dbReference>
<dbReference type="GO" id="GO:0003677">
    <property type="term" value="F:DNA binding"/>
    <property type="evidence" value="ECO:0007669"/>
    <property type="project" value="InterPro"/>
</dbReference>
<dbReference type="Proteomes" id="UP000239209">
    <property type="component" value="Unassembled WGS sequence"/>
</dbReference>
<evidence type="ECO:0000256" key="4">
    <source>
        <dbReference type="ARBA" id="ARBA00023163"/>
    </source>
</evidence>
<sequence>MTDDYVAQRYVHLRRAAFLMCGDWVRAGELARATLARALTDPDVGDLDLWAYGDLMAAFKPTHSRREHVFVAPPETVRPGGAADEEAEGLAQGAADADAALGDVYTVLVLDALRRLSPKCRAVLVLHHFCHLSVNDTADVLGIDGSKVTDHEAEGLAAFDGLLRLARPAVAQ</sequence>
<evidence type="ECO:0000256" key="3">
    <source>
        <dbReference type="ARBA" id="ARBA00023082"/>
    </source>
</evidence>
<name>A0A2T0RE82_9ACTN</name>
<comment type="similarity">
    <text evidence="1">Belongs to the sigma-70 factor family. ECF subfamily.</text>
</comment>
<keyword evidence="2" id="KW-0805">Transcription regulation</keyword>
<feature type="domain" description="RNA polymerase sigma factor 70 region 4 type 2" evidence="5">
    <location>
        <begin position="108"/>
        <end position="144"/>
    </location>
</feature>
<comment type="caution">
    <text evidence="6">The sequence shown here is derived from an EMBL/GenBank/DDBJ whole genome shotgun (WGS) entry which is preliminary data.</text>
</comment>
<accession>A0A2T0RE82</accession>
<dbReference type="EMBL" id="PVZG01000032">
    <property type="protein sequence ID" value="PRY19504.1"/>
    <property type="molecule type" value="Genomic_DNA"/>
</dbReference>
<dbReference type="OrthoDB" id="3293542at2"/>
<dbReference type="GO" id="GO:0006352">
    <property type="term" value="P:DNA-templated transcription initiation"/>
    <property type="evidence" value="ECO:0007669"/>
    <property type="project" value="InterPro"/>
</dbReference>
<dbReference type="InterPro" id="IPR036388">
    <property type="entry name" value="WH-like_DNA-bd_sf"/>
</dbReference>
<protein>
    <submittedName>
        <fullName evidence="6">DNA-directed RNA polymerase specialized sigma24 family protein</fullName>
    </submittedName>
</protein>
<evidence type="ECO:0000256" key="1">
    <source>
        <dbReference type="ARBA" id="ARBA00010641"/>
    </source>
</evidence>
<evidence type="ECO:0000313" key="6">
    <source>
        <dbReference type="EMBL" id="PRY19504.1"/>
    </source>
</evidence>
<dbReference type="AlphaFoldDB" id="A0A2T0RE82"/>
<evidence type="ECO:0000313" key="7">
    <source>
        <dbReference type="Proteomes" id="UP000239209"/>
    </source>
</evidence>
<evidence type="ECO:0000259" key="5">
    <source>
        <dbReference type="Pfam" id="PF08281"/>
    </source>
</evidence>
<dbReference type="SUPFAM" id="SSF88659">
    <property type="entry name" value="Sigma3 and sigma4 domains of RNA polymerase sigma factors"/>
    <property type="match status" value="1"/>
</dbReference>
<keyword evidence="6" id="KW-0240">DNA-directed RNA polymerase</keyword>
<dbReference type="GO" id="GO:0000428">
    <property type="term" value="C:DNA-directed RNA polymerase complex"/>
    <property type="evidence" value="ECO:0007669"/>
    <property type="project" value="UniProtKB-KW"/>
</dbReference>
<evidence type="ECO:0000256" key="2">
    <source>
        <dbReference type="ARBA" id="ARBA00023015"/>
    </source>
</evidence>
<dbReference type="GO" id="GO:0016987">
    <property type="term" value="F:sigma factor activity"/>
    <property type="evidence" value="ECO:0007669"/>
    <property type="project" value="UniProtKB-KW"/>
</dbReference>
<gene>
    <name evidence="6" type="ORF">CLV70_13233</name>
</gene>